<feature type="transmembrane region" description="Helical" evidence="5">
    <location>
        <begin position="37"/>
        <end position="57"/>
    </location>
</feature>
<comment type="caution">
    <text evidence="7">The sequence shown here is derived from an EMBL/GenBank/DDBJ whole genome shotgun (WGS) entry which is preliminary data.</text>
</comment>
<evidence type="ECO:0000256" key="1">
    <source>
        <dbReference type="ARBA" id="ARBA00004141"/>
    </source>
</evidence>
<dbReference type="GO" id="GO:0055085">
    <property type="term" value="P:transmembrane transport"/>
    <property type="evidence" value="ECO:0007669"/>
    <property type="project" value="InterPro"/>
</dbReference>
<feature type="domain" description="SLC26A/SulP transporter" evidence="6">
    <location>
        <begin position="1"/>
        <end position="71"/>
    </location>
</feature>
<sequence length="103" mass="11217">MNHNASCKTAMSNIVMALTVMITLLFLMPLFAYTPNVVLAAIIIVAVIDLIGVPTAFQIWKLDKVDFVVCLSSFLGVISSQSKRGLPSRLSMDLPNSYPDDKA</sequence>
<evidence type="ECO:0000313" key="8">
    <source>
        <dbReference type="Proteomes" id="UP000734854"/>
    </source>
</evidence>
<name>A0A8J5FPE3_ZINOF</name>
<proteinExistence type="predicted"/>
<organism evidence="7 8">
    <name type="scientific">Zingiber officinale</name>
    <name type="common">Ginger</name>
    <name type="synonym">Amomum zingiber</name>
    <dbReference type="NCBI Taxonomy" id="94328"/>
    <lineage>
        <taxon>Eukaryota</taxon>
        <taxon>Viridiplantae</taxon>
        <taxon>Streptophyta</taxon>
        <taxon>Embryophyta</taxon>
        <taxon>Tracheophyta</taxon>
        <taxon>Spermatophyta</taxon>
        <taxon>Magnoliopsida</taxon>
        <taxon>Liliopsida</taxon>
        <taxon>Zingiberales</taxon>
        <taxon>Zingiberaceae</taxon>
        <taxon>Zingiber</taxon>
    </lineage>
</organism>
<evidence type="ECO:0000256" key="4">
    <source>
        <dbReference type="ARBA" id="ARBA00023136"/>
    </source>
</evidence>
<evidence type="ECO:0000313" key="7">
    <source>
        <dbReference type="EMBL" id="KAG6492413.1"/>
    </source>
</evidence>
<evidence type="ECO:0000256" key="5">
    <source>
        <dbReference type="SAM" id="Phobius"/>
    </source>
</evidence>
<protein>
    <recommendedName>
        <fullName evidence="6">SLC26A/SulP transporter domain-containing protein</fullName>
    </recommendedName>
</protein>
<keyword evidence="4 5" id="KW-0472">Membrane</keyword>
<reference evidence="7 8" key="1">
    <citation type="submission" date="2020-08" db="EMBL/GenBank/DDBJ databases">
        <title>Plant Genome Project.</title>
        <authorList>
            <person name="Zhang R.-G."/>
        </authorList>
    </citation>
    <scope>NUCLEOTIDE SEQUENCE [LARGE SCALE GENOMIC DNA]</scope>
    <source>
        <tissue evidence="7">Rhizome</tissue>
    </source>
</reference>
<dbReference type="Proteomes" id="UP000734854">
    <property type="component" value="Unassembled WGS sequence"/>
</dbReference>
<dbReference type="InterPro" id="IPR011547">
    <property type="entry name" value="SLC26A/SulP_dom"/>
</dbReference>
<keyword evidence="8" id="KW-1185">Reference proteome</keyword>
<dbReference type="Pfam" id="PF00916">
    <property type="entry name" value="Sulfate_transp"/>
    <property type="match status" value="1"/>
</dbReference>
<evidence type="ECO:0000256" key="2">
    <source>
        <dbReference type="ARBA" id="ARBA00022692"/>
    </source>
</evidence>
<evidence type="ECO:0000259" key="6">
    <source>
        <dbReference type="Pfam" id="PF00916"/>
    </source>
</evidence>
<keyword evidence="2 5" id="KW-0812">Transmembrane</keyword>
<feature type="transmembrane region" description="Helical" evidence="5">
    <location>
        <begin position="12"/>
        <end position="31"/>
    </location>
</feature>
<dbReference type="GO" id="GO:0016020">
    <property type="term" value="C:membrane"/>
    <property type="evidence" value="ECO:0007669"/>
    <property type="project" value="UniProtKB-SubCell"/>
</dbReference>
<dbReference type="InterPro" id="IPR001902">
    <property type="entry name" value="SLC26A/SulP_fam"/>
</dbReference>
<keyword evidence="3 5" id="KW-1133">Transmembrane helix</keyword>
<gene>
    <name evidence="7" type="ORF">ZIOFF_047376</name>
</gene>
<dbReference type="PANTHER" id="PTHR11814">
    <property type="entry name" value="SULFATE TRANSPORTER"/>
    <property type="match status" value="1"/>
</dbReference>
<evidence type="ECO:0000256" key="3">
    <source>
        <dbReference type="ARBA" id="ARBA00022989"/>
    </source>
</evidence>
<dbReference type="AlphaFoldDB" id="A0A8J5FPE3"/>
<dbReference type="EMBL" id="JACMSC010000013">
    <property type="protein sequence ID" value="KAG6492413.1"/>
    <property type="molecule type" value="Genomic_DNA"/>
</dbReference>
<accession>A0A8J5FPE3</accession>
<comment type="subcellular location">
    <subcellularLocation>
        <location evidence="1">Membrane</location>
        <topology evidence="1">Multi-pass membrane protein</topology>
    </subcellularLocation>
</comment>